<evidence type="ECO:0000256" key="1">
    <source>
        <dbReference type="ARBA" id="ARBA00004211"/>
    </source>
</evidence>
<dbReference type="GO" id="GO:0005789">
    <property type="term" value="C:endoplasmic reticulum membrane"/>
    <property type="evidence" value="ECO:0007669"/>
    <property type="project" value="InterPro"/>
</dbReference>
<sequence>MAGSRKSLLKIEPSSELDFFGPFVAVQLSTITLTNPTDELITFKVKTTVPKRYCVRPSCGVVEPSETVNVTVMLQPFDCENSEKNKHKFMIQSMVADSSCTANLEQFWKDADPANISDTRLKCTLRMPEDLVKCEPERLVFEGKYRLLPINLKTLQGPPGESSSVTLTVRNTSPKDVVFKVKTNSPMRYVVTPNEDIIKARETKLIKVSTVAGVESSGESRDRLALLTVLAPEEMPPSLSQVWQIVDKFHVAEKFFTCTFPGQDRASTSSPVTSLSQLTQEIEKLRKENEELKCQAAMNRLGRDTQSHLPVGTTNASALETLRMNIPPILYLLITFLFALAVGKFML</sequence>
<organism evidence="10">
    <name type="scientific">Rodentolepis nana</name>
    <name type="common">Dwarf tapeworm</name>
    <name type="synonym">Hymenolepis nana</name>
    <dbReference type="NCBI Taxonomy" id="102285"/>
    <lineage>
        <taxon>Eukaryota</taxon>
        <taxon>Metazoa</taxon>
        <taxon>Spiralia</taxon>
        <taxon>Lophotrochozoa</taxon>
        <taxon>Platyhelminthes</taxon>
        <taxon>Cestoda</taxon>
        <taxon>Eucestoda</taxon>
        <taxon>Cyclophyllidea</taxon>
        <taxon>Hymenolepididae</taxon>
        <taxon>Rodentolepis</taxon>
    </lineage>
</organism>
<dbReference type="GO" id="GO:0005886">
    <property type="term" value="C:plasma membrane"/>
    <property type="evidence" value="ECO:0007669"/>
    <property type="project" value="TreeGrafter"/>
</dbReference>
<feature type="domain" description="MSP" evidence="7">
    <location>
        <begin position="131"/>
        <end position="261"/>
    </location>
</feature>
<dbReference type="Pfam" id="PF00635">
    <property type="entry name" value="Motile_Sperm"/>
    <property type="match status" value="2"/>
</dbReference>
<dbReference type="EMBL" id="UZAE01001572">
    <property type="protein sequence ID" value="VDN98777.1"/>
    <property type="molecule type" value="Genomic_DNA"/>
</dbReference>
<proteinExistence type="inferred from homology"/>
<protein>
    <submittedName>
        <fullName evidence="10">MSP domain-containing protein</fullName>
    </submittedName>
</protein>
<dbReference type="Proteomes" id="UP000278807">
    <property type="component" value="Unassembled WGS sequence"/>
</dbReference>
<dbReference type="PANTHER" id="PTHR10809:SF6">
    <property type="entry name" value="AT11025P-RELATED"/>
    <property type="match status" value="1"/>
</dbReference>
<keyword evidence="3 6" id="KW-0812">Transmembrane</keyword>
<comment type="similarity">
    <text evidence="2">Belongs to the VAMP-associated protein (VAP) (TC 9.B.17) family.</text>
</comment>
<keyword evidence="4 6" id="KW-1133">Transmembrane helix</keyword>
<evidence type="ECO:0000256" key="3">
    <source>
        <dbReference type="ARBA" id="ARBA00022692"/>
    </source>
</evidence>
<dbReference type="PANTHER" id="PTHR10809">
    <property type="entry name" value="VESICLE-ASSOCIATED MEMBRANE PROTEIN-ASSOCIATED PROTEIN"/>
    <property type="match status" value="1"/>
</dbReference>
<reference evidence="10" key="1">
    <citation type="submission" date="2017-02" db="UniProtKB">
        <authorList>
            <consortium name="WormBaseParasite"/>
        </authorList>
    </citation>
    <scope>IDENTIFICATION</scope>
</reference>
<dbReference type="OrthoDB" id="264603at2759"/>
<dbReference type="SUPFAM" id="SSF49354">
    <property type="entry name" value="PapD-like"/>
    <property type="match status" value="2"/>
</dbReference>
<accession>A0A0R3T781</accession>
<name>A0A0R3T781_RODNA</name>
<evidence type="ECO:0000313" key="9">
    <source>
        <dbReference type="Proteomes" id="UP000278807"/>
    </source>
</evidence>
<evidence type="ECO:0000259" key="7">
    <source>
        <dbReference type="PROSITE" id="PS50202"/>
    </source>
</evidence>
<dbReference type="InterPro" id="IPR000535">
    <property type="entry name" value="MSP_dom"/>
</dbReference>
<dbReference type="GO" id="GO:0090158">
    <property type="term" value="P:endoplasmic reticulum membrane organization"/>
    <property type="evidence" value="ECO:0007669"/>
    <property type="project" value="TreeGrafter"/>
</dbReference>
<dbReference type="InterPro" id="IPR016763">
    <property type="entry name" value="VAP"/>
</dbReference>
<comment type="subcellular location">
    <subcellularLocation>
        <location evidence="1">Membrane</location>
        <topology evidence="1">Single-pass type IV membrane protein</topology>
    </subcellularLocation>
</comment>
<dbReference type="STRING" id="102285.A0A0R3T781"/>
<dbReference type="WBParaSite" id="HNAJ_0000291901-mRNA-1">
    <property type="protein sequence ID" value="HNAJ_0000291901-mRNA-1"/>
    <property type="gene ID" value="HNAJ_0000291901"/>
</dbReference>
<keyword evidence="9" id="KW-1185">Reference proteome</keyword>
<gene>
    <name evidence="8" type="ORF">HNAJ_LOCUS2918</name>
</gene>
<reference evidence="8 9" key="2">
    <citation type="submission" date="2018-11" db="EMBL/GenBank/DDBJ databases">
        <authorList>
            <consortium name="Pathogen Informatics"/>
        </authorList>
    </citation>
    <scope>NUCLEOTIDE SEQUENCE [LARGE SCALE GENOMIC DNA]</scope>
</reference>
<evidence type="ECO:0000256" key="6">
    <source>
        <dbReference type="SAM" id="Phobius"/>
    </source>
</evidence>
<feature type="domain" description="MSP" evidence="7">
    <location>
        <begin position="8"/>
        <end position="126"/>
    </location>
</feature>
<dbReference type="AlphaFoldDB" id="A0A0R3T781"/>
<evidence type="ECO:0000313" key="10">
    <source>
        <dbReference type="WBParaSite" id="HNAJ_0000291901-mRNA-1"/>
    </source>
</evidence>
<dbReference type="GO" id="GO:0061817">
    <property type="term" value="P:endoplasmic reticulum-plasma membrane tethering"/>
    <property type="evidence" value="ECO:0007669"/>
    <property type="project" value="TreeGrafter"/>
</dbReference>
<keyword evidence="5 6" id="KW-0472">Membrane</keyword>
<dbReference type="InterPro" id="IPR013783">
    <property type="entry name" value="Ig-like_fold"/>
</dbReference>
<feature type="transmembrane region" description="Helical" evidence="6">
    <location>
        <begin position="329"/>
        <end position="346"/>
    </location>
</feature>
<evidence type="ECO:0000256" key="5">
    <source>
        <dbReference type="ARBA" id="ARBA00023136"/>
    </source>
</evidence>
<dbReference type="Gene3D" id="2.60.40.10">
    <property type="entry name" value="Immunoglobulins"/>
    <property type="match status" value="2"/>
</dbReference>
<dbReference type="InterPro" id="IPR008962">
    <property type="entry name" value="PapD-like_sf"/>
</dbReference>
<evidence type="ECO:0000256" key="4">
    <source>
        <dbReference type="ARBA" id="ARBA00022989"/>
    </source>
</evidence>
<evidence type="ECO:0000313" key="8">
    <source>
        <dbReference type="EMBL" id="VDN98777.1"/>
    </source>
</evidence>
<evidence type="ECO:0000256" key="2">
    <source>
        <dbReference type="ARBA" id="ARBA00008932"/>
    </source>
</evidence>
<dbReference type="PROSITE" id="PS50202">
    <property type="entry name" value="MSP"/>
    <property type="match status" value="2"/>
</dbReference>